<dbReference type="FunFam" id="3.40.50.720:FF:000115">
    <property type="entry name" value="3-oxoacyl-[acyl-carrier-protein] reductase FabG"/>
    <property type="match status" value="1"/>
</dbReference>
<comment type="pathway">
    <text evidence="6">Lipid metabolism; fatty acid biosynthesis.</text>
</comment>
<evidence type="ECO:0000313" key="7">
    <source>
        <dbReference type="EMBL" id="RII00057.1"/>
    </source>
</evidence>
<gene>
    <name evidence="7" type="primary">fabG</name>
    <name evidence="7" type="ORF">B9J77_03870</name>
</gene>
<evidence type="ECO:0000256" key="2">
    <source>
        <dbReference type="ARBA" id="ARBA00022857"/>
    </source>
</evidence>
<dbReference type="NCBIfam" id="NF009466">
    <property type="entry name" value="PRK12826.1-2"/>
    <property type="match status" value="1"/>
</dbReference>
<dbReference type="NCBIfam" id="NF005559">
    <property type="entry name" value="PRK07231.1"/>
    <property type="match status" value="1"/>
</dbReference>
<dbReference type="Gene3D" id="3.40.50.720">
    <property type="entry name" value="NAD(P)-binding Rossmann-like Domain"/>
    <property type="match status" value="1"/>
</dbReference>
<comment type="function">
    <text evidence="6">Catalyzes the NADPH-dependent reduction of beta-ketoacyl-ACP substrates to beta-hydroxyacyl-ACP products, the first reductive step in the elongation cycle of fatty acid biosynthesis.</text>
</comment>
<reference evidence="7 8" key="1">
    <citation type="submission" date="2018-08" db="EMBL/GenBank/DDBJ databases">
        <title>Draft genome of candidate division NPL-UPA2 bacterium Unc8 that adapted to ultra-basic serpentinizing groundwater.</title>
        <authorList>
            <person name="Ishii S."/>
            <person name="Suzuki S."/>
            <person name="Nealson K.H."/>
        </authorList>
    </citation>
    <scope>NUCLEOTIDE SEQUENCE [LARGE SCALE GENOMIC DNA]</scope>
    <source>
        <strain evidence="7">Unc8</strain>
    </source>
</reference>
<dbReference type="EC" id="1.1.1.100" evidence="6"/>
<feature type="binding site" evidence="5">
    <location>
        <begin position="153"/>
        <end position="157"/>
    </location>
    <ligand>
        <name>NADP(+)</name>
        <dbReference type="ChEBI" id="CHEBI:58349"/>
    </ligand>
</feature>
<dbReference type="CDD" id="cd05333">
    <property type="entry name" value="BKR_SDR_c"/>
    <property type="match status" value="1"/>
</dbReference>
<dbReference type="EMBL" id="NDHY01000008">
    <property type="protein sequence ID" value="RII00057.1"/>
    <property type="molecule type" value="Genomic_DNA"/>
</dbReference>
<comment type="similarity">
    <text evidence="1 6">Belongs to the short-chain dehydrogenases/reductases (SDR) family.</text>
</comment>
<organism evidence="7 8">
    <name type="scientific">candidate division NPL-UPA2 bacterium Unc8</name>
    <dbReference type="NCBI Taxonomy" id="1980939"/>
    <lineage>
        <taxon>Bacteria</taxon>
    </lineage>
</organism>
<dbReference type="InterPro" id="IPR011284">
    <property type="entry name" value="3oxo_ACP_reduc"/>
</dbReference>
<feature type="active site" description="Proton acceptor" evidence="4">
    <location>
        <position position="153"/>
    </location>
</feature>
<dbReference type="InterPro" id="IPR036291">
    <property type="entry name" value="NAD(P)-bd_dom_sf"/>
</dbReference>
<evidence type="ECO:0000256" key="3">
    <source>
        <dbReference type="ARBA" id="ARBA00023002"/>
    </source>
</evidence>
<keyword evidence="3 6" id="KW-0560">Oxidoreductase</keyword>
<dbReference type="GO" id="GO:0051287">
    <property type="term" value="F:NAD binding"/>
    <property type="evidence" value="ECO:0007669"/>
    <property type="project" value="UniProtKB-UniRule"/>
</dbReference>
<dbReference type="PANTHER" id="PTHR42760:SF133">
    <property type="entry name" value="3-OXOACYL-[ACYL-CARRIER-PROTEIN] REDUCTASE"/>
    <property type="match status" value="1"/>
</dbReference>
<feature type="binding site" evidence="5">
    <location>
        <position position="186"/>
    </location>
    <ligand>
        <name>NADP(+)</name>
        <dbReference type="ChEBI" id="CHEBI:58349"/>
    </ligand>
</feature>
<dbReference type="GO" id="GO:0004316">
    <property type="term" value="F:3-oxoacyl-[acyl-carrier-protein] reductase (NADPH) activity"/>
    <property type="evidence" value="ECO:0007669"/>
    <property type="project" value="UniProtKB-UniRule"/>
</dbReference>
<keyword evidence="6" id="KW-0275">Fatty acid biosynthesis</keyword>
<keyword evidence="6" id="KW-0444">Lipid biosynthesis</keyword>
<dbReference type="NCBIfam" id="NF004198">
    <property type="entry name" value="PRK05653.1-3"/>
    <property type="match status" value="1"/>
</dbReference>
<evidence type="ECO:0000256" key="4">
    <source>
        <dbReference type="PIRSR" id="PIRSR611284-1"/>
    </source>
</evidence>
<protein>
    <recommendedName>
        <fullName evidence="6">3-oxoacyl-[acyl-carrier-protein] reductase</fullName>
        <ecNumber evidence="6">1.1.1.100</ecNumber>
    </recommendedName>
</protein>
<name>A0A399FVP8_UNCN2</name>
<dbReference type="Pfam" id="PF13561">
    <property type="entry name" value="adh_short_C2"/>
    <property type="match status" value="1"/>
</dbReference>
<dbReference type="PRINTS" id="PR00081">
    <property type="entry name" value="GDHRDH"/>
</dbReference>
<dbReference type="SUPFAM" id="SSF51735">
    <property type="entry name" value="NAD(P)-binding Rossmann-fold domains"/>
    <property type="match status" value="1"/>
</dbReference>
<feature type="binding site" evidence="5">
    <location>
        <position position="88"/>
    </location>
    <ligand>
        <name>NADP(+)</name>
        <dbReference type="ChEBI" id="CHEBI:58349"/>
    </ligand>
</feature>
<dbReference type="PROSITE" id="PS00061">
    <property type="entry name" value="ADH_SHORT"/>
    <property type="match status" value="1"/>
</dbReference>
<proteinExistence type="inferred from homology"/>
<dbReference type="PRINTS" id="PR00080">
    <property type="entry name" value="SDRFAMILY"/>
</dbReference>
<dbReference type="Proteomes" id="UP000266287">
    <property type="component" value="Unassembled WGS sequence"/>
</dbReference>
<comment type="subunit">
    <text evidence="6">Homotetramer.</text>
</comment>
<dbReference type="InterPro" id="IPR020904">
    <property type="entry name" value="Sc_DH/Rdtase_CS"/>
</dbReference>
<dbReference type="NCBIfam" id="TIGR01830">
    <property type="entry name" value="3oxo_ACP_reduc"/>
    <property type="match status" value="1"/>
</dbReference>
<evidence type="ECO:0000256" key="5">
    <source>
        <dbReference type="PIRSR" id="PIRSR611284-2"/>
    </source>
</evidence>
<evidence type="ECO:0000313" key="8">
    <source>
        <dbReference type="Proteomes" id="UP000266287"/>
    </source>
</evidence>
<dbReference type="InterPro" id="IPR002347">
    <property type="entry name" value="SDR_fam"/>
</dbReference>
<comment type="catalytic activity">
    <reaction evidence="6">
        <text>a (3R)-hydroxyacyl-[ACP] + NADP(+) = a 3-oxoacyl-[ACP] + NADPH + H(+)</text>
        <dbReference type="Rhea" id="RHEA:17397"/>
        <dbReference type="Rhea" id="RHEA-COMP:9916"/>
        <dbReference type="Rhea" id="RHEA-COMP:9945"/>
        <dbReference type="ChEBI" id="CHEBI:15378"/>
        <dbReference type="ChEBI" id="CHEBI:57783"/>
        <dbReference type="ChEBI" id="CHEBI:58349"/>
        <dbReference type="ChEBI" id="CHEBI:78776"/>
        <dbReference type="ChEBI" id="CHEBI:78827"/>
        <dbReference type="EC" id="1.1.1.100"/>
    </reaction>
</comment>
<keyword evidence="2 5" id="KW-0521">NADP</keyword>
<dbReference type="AlphaFoldDB" id="A0A399FVP8"/>
<evidence type="ECO:0000256" key="6">
    <source>
        <dbReference type="RuleBase" id="RU366074"/>
    </source>
</evidence>
<comment type="caution">
    <text evidence="7">The sequence shown here is derived from an EMBL/GenBank/DDBJ whole genome shotgun (WGS) entry which is preliminary data.</text>
</comment>
<keyword evidence="6" id="KW-0443">Lipid metabolism</keyword>
<keyword evidence="6" id="KW-0276">Fatty acid metabolism</keyword>
<dbReference type="GO" id="GO:0006633">
    <property type="term" value="P:fatty acid biosynthetic process"/>
    <property type="evidence" value="ECO:0007669"/>
    <property type="project" value="UniProtKB-UniPathway"/>
</dbReference>
<dbReference type="PANTHER" id="PTHR42760">
    <property type="entry name" value="SHORT-CHAIN DEHYDROGENASES/REDUCTASES FAMILY MEMBER"/>
    <property type="match status" value="1"/>
</dbReference>
<dbReference type="UniPathway" id="UPA00094"/>
<accession>A0A399FVP8</accession>
<sequence length="245" mass="26024">MLKDKVAIVTGAAQGIGKAISISFARDGATVVIADVDLIGAGAVVSEIQSMRKKALALLVDVSCSREVEAMVIRTLDEFKKIDILVNNAGITRDSFLIRMSDENWTQVIDINLKGAFNCCREVAKTMIKKRSGKIINIASIVGLTGNKGQVNYAASKAGLIGLTKSLARELAARGINVNAVAPGFIETTMTEELSESLKEKMLGKIPLARAGSVDDVAKATLFLASEYADYITGQVINVDGGMIM</sequence>
<evidence type="ECO:0000256" key="1">
    <source>
        <dbReference type="ARBA" id="ARBA00006484"/>
    </source>
</evidence>